<dbReference type="Pfam" id="PF03009">
    <property type="entry name" value="GDPD"/>
    <property type="match status" value="1"/>
</dbReference>
<gene>
    <name evidence="2" type="ORF">GCM10009547_45820</name>
</gene>
<dbReference type="PANTHER" id="PTHR46211:SF13">
    <property type="entry name" value="GLYCEROPHOSPHODIESTER PHOSPHODIESTERASE 1-RELATED"/>
    <property type="match status" value="1"/>
</dbReference>
<feature type="domain" description="GP-PDE" evidence="1">
    <location>
        <begin position="4"/>
        <end position="271"/>
    </location>
</feature>
<name>A0ABP3SFA7_9ACTN</name>
<evidence type="ECO:0000313" key="3">
    <source>
        <dbReference type="Proteomes" id="UP001500957"/>
    </source>
</evidence>
<comment type="caution">
    <text evidence="2">The sequence shown here is derived from an EMBL/GenBank/DDBJ whole genome shotgun (WGS) entry which is preliminary data.</text>
</comment>
<dbReference type="EMBL" id="BAAAHE010000049">
    <property type="protein sequence ID" value="GAA0636353.1"/>
    <property type="molecule type" value="Genomic_DNA"/>
</dbReference>
<dbReference type="SUPFAM" id="SSF51695">
    <property type="entry name" value="PLC-like phosphodiesterases"/>
    <property type="match status" value="1"/>
</dbReference>
<dbReference type="Proteomes" id="UP001500957">
    <property type="component" value="Unassembled WGS sequence"/>
</dbReference>
<evidence type="ECO:0000259" key="1">
    <source>
        <dbReference type="PROSITE" id="PS51704"/>
    </source>
</evidence>
<dbReference type="RefSeq" id="WP_344609202.1">
    <property type="nucleotide sequence ID" value="NZ_BAAAHE010000049.1"/>
</dbReference>
<dbReference type="InterPro" id="IPR030395">
    <property type="entry name" value="GP_PDE_dom"/>
</dbReference>
<accession>A0ABP3SFA7</accession>
<proteinExistence type="predicted"/>
<protein>
    <submittedName>
        <fullName evidence="2">Glycerophosphodiester phosphodiesterase</fullName>
    </submittedName>
</protein>
<evidence type="ECO:0000313" key="2">
    <source>
        <dbReference type="EMBL" id="GAA0636353.1"/>
    </source>
</evidence>
<organism evidence="2 3">
    <name type="scientific">Sporichthya brevicatena</name>
    <dbReference type="NCBI Taxonomy" id="171442"/>
    <lineage>
        <taxon>Bacteria</taxon>
        <taxon>Bacillati</taxon>
        <taxon>Actinomycetota</taxon>
        <taxon>Actinomycetes</taxon>
        <taxon>Sporichthyales</taxon>
        <taxon>Sporichthyaceae</taxon>
        <taxon>Sporichthya</taxon>
    </lineage>
</organism>
<keyword evidence="3" id="KW-1185">Reference proteome</keyword>
<dbReference type="Gene3D" id="3.20.20.190">
    <property type="entry name" value="Phosphatidylinositol (PI) phosphodiesterase"/>
    <property type="match status" value="1"/>
</dbReference>
<sequence>MALPEIVGHRGSREGVYEHTFGAFRQAIADGADALECDIRLTADGHLVCLHDRRLEFVSGQRGIVSTMTLEELRAVRFGARRPWRPVDRYRGGRPVAPPVDADPEATRLTTLRELLELVADAGRPVGLLIEIKHPTRYGGRVEARLAELLTEFGLDRRIVHPDGRPAVRVMSFAEVASRRMRRLTPELDLVHLMARLPRRYRDGSLPDGVGWAGISKDIVRTDPGYVARAHARGHRVNVWTVNEPEDVARCLAAGVDTITTDRPRAVREQVFAAR</sequence>
<dbReference type="InterPro" id="IPR017946">
    <property type="entry name" value="PLC-like_Pdiesterase_TIM-brl"/>
</dbReference>
<dbReference type="PROSITE" id="PS51704">
    <property type="entry name" value="GP_PDE"/>
    <property type="match status" value="1"/>
</dbReference>
<dbReference type="PANTHER" id="PTHR46211">
    <property type="entry name" value="GLYCEROPHOSPHORYL DIESTER PHOSPHODIESTERASE"/>
    <property type="match status" value="1"/>
</dbReference>
<reference evidence="3" key="1">
    <citation type="journal article" date="2019" name="Int. J. Syst. Evol. Microbiol.">
        <title>The Global Catalogue of Microorganisms (GCM) 10K type strain sequencing project: providing services to taxonomists for standard genome sequencing and annotation.</title>
        <authorList>
            <consortium name="The Broad Institute Genomics Platform"/>
            <consortium name="The Broad Institute Genome Sequencing Center for Infectious Disease"/>
            <person name="Wu L."/>
            <person name="Ma J."/>
        </authorList>
    </citation>
    <scope>NUCLEOTIDE SEQUENCE [LARGE SCALE GENOMIC DNA]</scope>
    <source>
        <strain evidence="3">JCM 10671</strain>
    </source>
</reference>